<organism evidence="1 2">
    <name type="scientific">Pseudomonas syringae</name>
    <dbReference type="NCBI Taxonomy" id="317"/>
    <lineage>
        <taxon>Bacteria</taxon>
        <taxon>Pseudomonadati</taxon>
        <taxon>Pseudomonadota</taxon>
        <taxon>Gammaproteobacteria</taxon>
        <taxon>Pseudomonadales</taxon>
        <taxon>Pseudomonadaceae</taxon>
        <taxon>Pseudomonas</taxon>
    </lineage>
</organism>
<protein>
    <submittedName>
        <fullName evidence="1">Uncharacterized protein</fullName>
    </submittedName>
</protein>
<dbReference type="EMBL" id="JPQU01000055">
    <property type="protein sequence ID" value="KFE53738.1"/>
    <property type="molecule type" value="Genomic_DNA"/>
</dbReference>
<reference evidence="1 2" key="1">
    <citation type="submission" date="2014-07" db="EMBL/GenBank/DDBJ databases">
        <title>Draft Genome Sequences of Environmental Pseudomonas syringae strains.</title>
        <authorList>
            <person name="Baltrus D.A."/>
            <person name="Berge O."/>
            <person name="Morris C."/>
        </authorList>
    </citation>
    <scope>NUCLEOTIDE SEQUENCE [LARGE SCALE GENOMIC DNA]</scope>
    <source>
        <strain evidence="1 2">GAW0119</strain>
    </source>
</reference>
<evidence type="ECO:0000313" key="1">
    <source>
        <dbReference type="EMBL" id="KFE53738.1"/>
    </source>
</evidence>
<evidence type="ECO:0000313" key="2">
    <source>
        <dbReference type="Proteomes" id="UP000028631"/>
    </source>
</evidence>
<sequence>MGTVLARDKGGAVWQADRVIVHREQARLPHENENSRSTALSFFAGKPRSNRCPYLPVGAVLAREKGGAVWQADRVIVHREQARLPHENENSRFTALSFFAGKPRSNRCPYLPVGTVLARDKGGAVWQADRVIVYREQARLPH</sequence>
<dbReference type="AlphaFoldDB" id="A0A085VE75"/>
<keyword evidence="2" id="KW-1185">Reference proteome</keyword>
<comment type="caution">
    <text evidence="1">The sequence shown here is derived from an EMBL/GenBank/DDBJ whole genome shotgun (WGS) entry which is preliminary data.</text>
</comment>
<dbReference type="Proteomes" id="UP000028631">
    <property type="component" value="Unassembled WGS sequence"/>
</dbReference>
<proteinExistence type="predicted"/>
<name>A0A085VE75_PSESX</name>
<gene>
    <name evidence="1" type="ORF">IV01_18725</name>
</gene>
<accession>A0A085VE75</accession>